<reference evidence="2 3" key="1">
    <citation type="journal article" date="2012" name="Science">
        <title>The Paleozoic origin of enzymatic lignin decomposition reconstructed from 31 fungal genomes.</title>
        <authorList>
            <person name="Floudas D."/>
            <person name="Binder M."/>
            <person name="Riley R."/>
            <person name="Barry K."/>
            <person name="Blanchette R.A."/>
            <person name="Henrissat B."/>
            <person name="Martinez A.T."/>
            <person name="Otillar R."/>
            <person name="Spatafora J.W."/>
            <person name="Yadav J.S."/>
            <person name="Aerts A."/>
            <person name="Benoit I."/>
            <person name="Boyd A."/>
            <person name="Carlson A."/>
            <person name="Copeland A."/>
            <person name="Coutinho P.M."/>
            <person name="de Vries R.P."/>
            <person name="Ferreira P."/>
            <person name="Findley K."/>
            <person name="Foster B."/>
            <person name="Gaskell J."/>
            <person name="Glotzer D."/>
            <person name="Gorecki P."/>
            <person name="Heitman J."/>
            <person name="Hesse C."/>
            <person name="Hori C."/>
            <person name="Igarashi K."/>
            <person name="Jurgens J.A."/>
            <person name="Kallen N."/>
            <person name="Kersten P."/>
            <person name="Kohler A."/>
            <person name="Kuees U."/>
            <person name="Kumar T.K.A."/>
            <person name="Kuo A."/>
            <person name="LaButti K."/>
            <person name="Larrondo L.F."/>
            <person name="Lindquist E."/>
            <person name="Ling A."/>
            <person name="Lombard V."/>
            <person name="Lucas S."/>
            <person name="Lundell T."/>
            <person name="Martin R."/>
            <person name="McLaughlin D.J."/>
            <person name="Morgenstern I."/>
            <person name="Morin E."/>
            <person name="Murat C."/>
            <person name="Nagy L.G."/>
            <person name="Nolan M."/>
            <person name="Ohm R.A."/>
            <person name="Patyshakuliyeva A."/>
            <person name="Rokas A."/>
            <person name="Ruiz-Duenas F.J."/>
            <person name="Sabat G."/>
            <person name="Salamov A."/>
            <person name="Samejima M."/>
            <person name="Schmutz J."/>
            <person name="Slot J.C."/>
            <person name="St John F."/>
            <person name="Stenlid J."/>
            <person name="Sun H."/>
            <person name="Sun S."/>
            <person name="Syed K."/>
            <person name="Tsang A."/>
            <person name="Wiebenga A."/>
            <person name="Young D."/>
            <person name="Pisabarro A."/>
            <person name="Eastwood D.C."/>
            <person name="Martin F."/>
            <person name="Cullen D."/>
            <person name="Grigoriev I.V."/>
            <person name="Hibbett D.S."/>
        </authorList>
    </citation>
    <scope>NUCLEOTIDE SEQUENCE [LARGE SCALE GENOMIC DNA]</scope>
    <source>
        <strain evidence="2 3">MD-104</strain>
    </source>
</reference>
<evidence type="ECO:0000313" key="3">
    <source>
        <dbReference type="Proteomes" id="UP000218811"/>
    </source>
</evidence>
<keyword evidence="3" id="KW-1185">Reference proteome</keyword>
<sequence length="569" mass="64379">MSRGVKSRRPMPRPAYKNATLNKEWPRKRVRTTYEDEQDVATTSCRAPESRQASIVPSAKKGRRTQSQHVADVEHRERENTEEDEEGSEDEQVLKNLIVQMRLLNENPSRDENESHLKIYKLAGRYIPRCINPFMKVDRVIALGIRLYGVPGGEWGANDLPNGVSMEDARRDLGYYEELLGICPILHKQIRYLEGKEKALIHLAQYMSFRNVLQSYSLYFTYLPDLRRGDIPAVPVDLPKAKQGYENVATARVLVPRIYRDEFDEDPEAFCRAMHAGEIEVDAGDLPSFLYPENGYDEEKPEQNLLMSPILVANFRCLFKGPSAAQSFSVTDAKKGGGRPPLCKIYSLDEVTPKQITYTALITRFGYASRNVWDDNDGTFLGAEFYTYILNVFKADADWAARTLAWFNKEVYGKGTQTVAPNGVKIRKREGPSLIERINKQLAEASEAASHPESDDLPIPLRRKSPLGLFESFNDDEDEEAVAAQLDGEEQVEEQVDSEEQVEEQVDGEEQVEEQVDGEEQVEEQVDGEQGEGVDELMEEDGEEKAGDNEAEAEAEDEDGEEDGEEEDD</sequence>
<gene>
    <name evidence="2" type="ORF">WOLCODRAFT_156556</name>
</gene>
<dbReference type="Pfam" id="PF20414">
    <property type="entry name" value="DUF6698"/>
    <property type="match status" value="1"/>
</dbReference>
<dbReference type="InterPro" id="IPR046521">
    <property type="entry name" value="DUF6698"/>
</dbReference>
<feature type="compositionally biased region" description="Polar residues" evidence="1">
    <location>
        <begin position="40"/>
        <end position="55"/>
    </location>
</feature>
<feature type="region of interest" description="Disordered" evidence="1">
    <location>
        <begin position="444"/>
        <end position="463"/>
    </location>
</feature>
<dbReference type="STRING" id="742152.A0A2H3J0U4"/>
<dbReference type="Proteomes" id="UP000218811">
    <property type="component" value="Unassembled WGS sequence"/>
</dbReference>
<dbReference type="OMA" id="CRAMHAG"/>
<feature type="region of interest" description="Disordered" evidence="1">
    <location>
        <begin position="1"/>
        <end position="92"/>
    </location>
</feature>
<feature type="compositionally biased region" description="Acidic residues" evidence="1">
    <location>
        <begin position="80"/>
        <end position="91"/>
    </location>
</feature>
<dbReference type="AlphaFoldDB" id="A0A2H3J0U4"/>
<dbReference type="EMBL" id="KB467865">
    <property type="protein sequence ID" value="PCH35862.1"/>
    <property type="molecule type" value="Genomic_DNA"/>
</dbReference>
<organism evidence="2 3">
    <name type="scientific">Wolfiporia cocos (strain MD-104)</name>
    <name type="common">Brown rot fungus</name>
    <dbReference type="NCBI Taxonomy" id="742152"/>
    <lineage>
        <taxon>Eukaryota</taxon>
        <taxon>Fungi</taxon>
        <taxon>Dikarya</taxon>
        <taxon>Basidiomycota</taxon>
        <taxon>Agaricomycotina</taxon>
        <taxon>Agaricomycetes</taxon>
        <taxon>Polyporales</taxon>
        <taxon>Phaeolaceae</taxon>
        <taxon>Wolfiporia</taxon>
    </lineage>
</organism>
<name>A0A2H3J0U4_WOLCO</name>
<evidence type="ECO:0000256" key="1">
    <source>
        <dbReference type="SAM" id="MobiDB-lite"/>
    </source>
</evidence>
<feature type="region of interest" description="Disordered" evidence="1">
    <location>
        <begin position="478"/>
        <end position="569"/>
    </location>
</feature>
<proteinExistence type="predicted"/>
<dbReference type="OrthoDB" id="2744058at2759"/>
<protein>
    <submittedName>
        <fullName evidence="2">Uncharacterized protein</fullName>
    </submittedName>
</protein>
<accession>A0A2H3J0U4</accession>
<feature type="compositionally biased region" description="Basic residues" evidence="1">
    <location>
        <begin position="1"/>
        <end position="11"/>
    </location>
</feature>
<evidence type="ECO:0000313" key="2">
    <source>
        <dbReference type="EMBL" id="PCH35862.1"/>
    </source>
</evidence>